<organism evidence="1 2">
    <name type="scientific">Exidia glandulosa HHB12029</name>
    <dbReference type="NCBI Taxonomy" id="1314781"/>
    <lineage>
        <taxon>Eukaryota</taxon>
        <taxon>Fungi</taxon>
        <taxon>Dikarya</taxon>
        <taxon>Basidiomycota</taxon>
        <taxon>Agaricomycotina</taxon>
        <taxon>Agaricomycetes</taxon>
        <taxon>Auriculariales</taxon>
        <taxon>Exidiaceae</taxon>
        <taxon>Exidia</taxon>
    </lineage>
</organism>
<dbReference type="EMBL" id="KV427122">
    <property type="protein sequence ID" value="KZV78107.1"/>
    <property type="molecule type" value="Genomic_DNA"/>
</dbReference>
<proteinExistence type="predicted"/>
<evidence type="ECO:0000313" key="1">
    <source>
        <dbReference type="EMBL" id="KZV78107.1"/>
    </source>
</evidence>
<protein>
    <submittedName>
        <fullName evidence="1">Uncharacterized protein</fullName>
    </submittedName>
</protein>
<gene>
    <name evidence="1" type="ORF">EXIGLDRAFT_71168</name>
</gene>
<dbReference type="Proteomes" id="UP000077266">
    <property type="component" value="Unassembled WGS sequence"/>
</dbReference>
<dbReference type="InParanoid" id="A0A166MJR7"/>
<dbReference type="AlphaFoldDB" id="A0A166MJR7"/>
<sequence>MLVLRPSLRSCDSCIRHPAVALVRLRLRILVDRLTINVRLWAVRFRSGQWRRCASLAASRPRIDRTRSSLIKRARRISVSRSFVDWRVPVRFRSGRVALSPVPPNLGSWHAPTGRPNALVSLTGTRVAESSSVSIWARRRGRKECRLGARSR</sequence>
<reference evidence="1 2" key="1">
    <citation type="journal article" date="2016" name="Mol. Biol. Evol.">
        <title>Comparative Genomics of Early-Diverging Mushroom-Forming Fungi Provides Insights into the Origins of Lignocellulose Decay Capabilities.</title>
        <authorList>
            <person name="Nagy L.G."/>
            <person name="Riley R."/>
            <person name="Tritt A."/>
            <person name="Adam C."/>
            <person name="Daum C."/>
            <person name="Floudas D."/>
            <person name="Sun H."/>
            <person name="Yadav J.S."/>
            <person name="Pangilinan J."/>
            <person name="Larsson K.H."/>
            <person name="Matsuura K."/>
            <person name="Barry K."/>
            <person name="Labutti K."/>
            <person name="Kuo R."/>
            <person name="Ohm R.A."/>
            <person name="Bhattacharya S.S."/>
            <person name="Shirouzu T."/>
            <person name="Yoshinaga Y."/>
            <person name="Martin F.M."/>
            <person name="Grigoriev I.V."/>
            <person name="Hibbett D.S."/>
        </authorList>
    </citation>
    <scope>NUCLEOTIDE SEQUENCE [LARGE SCALE GENOMIC DNA]</scope>
    <source>
        <strain evidence="1 2">HHB12029</strain>
    </source>
</reference>
<name>A0A166MJR7_EXIGL</name>
<keyword evidence="2" id="KW-1185">Reference proteome</keyword>
<accession>A0A166MJR7</accession>
<evidence type="ECO:0000313" key="2">
    <source>
        <dbReference type="Proteomes" id="UP000077266"/>
    </source>
</evidence>